<comment type="similarity">
    <text evidence="1">Belongs to the metallo-dependent hydrolases superfamily. TatD-type hydrolase family.</text>
</comment>
<organism evidence="3 4">
    <name type="scientific">Mytilus coruscus</name>
    <name type="common">Sea mussel</name>
    <dbReference type="NCBI Taxonomy" id="42192"/>
    <lineage>
        <taxon>Eukaryota</taxon>
        <taxon>Metazoa</taxon>
        <taxon>Spiralia</taxon>
        <taxon>Lophotrochozoa</taxon>
        <taxon>Mollusca</taxon>
        <taxon>Bivalvia</taxon>
        <taxon>Autobranchia</taxon>
        <taxon>Pteriomorphia</taxon>
        <taxon>Mytilida</taxon>
        <taxon>Mytiloidea</taxon>
        <taxon>Mytilidae</taxon>
        <taxon>Mytilinae</taxon>
        <taxon>Mytilus</taxon>
    </lineage>
</organism>
<accession>A0A6J8DHS9</accession>
<dbReference type="EMBL" id="CACVKT020007353">
    <property type="protein sequence ID" value="CAC5407141.1"/>
    <property type="molecule type" value="Genomic_DNA"/>
</dbReference>
<evidence type="ECO:0000313" key="3">
    <source>
        <dbReference type="EMBL" id="CAC5407141.1"/>
    </source>
</evidence>
<dbReference type="EC" id="3.1.21.-" evidence="3"/>
<dbReference type="PANTHER" id="PTHR46363">
    <property type="entry name" value="DEOXYRIBONUCLEASE TATDN2-RELATED"/>
    <property type="match status" value="1"/>
</dbReference>
<dbReference type="InterPro" id="IPR018228">
    <property type="entry name" value="DNase_TatD-rel_CS"/>
</dbReference>
<dbReference type="PANTHER" id="PTHR46363:SF1">
    <property type="entry name" value="DEOXYRIBONUCLEASE TATDN2-RELATED"/>
    <property type="match status" value="1"/>
</dbReference>
<dbReference type="Pfam" id="PF01026">
    <property type="entry name" value="TatD_DNase"/>
    <property type="match status" value="1"/>
</dbReference>
<dbReference type="InterPro" id="IPR001130">
    <property type="entry name" value="TatD-like"/>
</dbReference>
<name>A0A6J8DHS9_MYTCO</name>
<reference evidence="3 4" key="1">
    <citation type="submission" date="2020-06" db="EMBL/GenBank/DDBJ databases">
        <authorList>
            <person name="Li R."/>
            <person name="Bekaert M."/>
        </authorList>
    </citation>
    <scope>NUCLEOTIDE SEQUENCE [LARGE SCALE GENOMIC DNA]</scope>
    <source>
        <strain evidence="4">wild</strain>
    </source>
</reference>
<dbReference type="GO" id="GO:0016788">
    <property type="term" value="F:hydrolase activity, acting on ester bonds"/>
    <property type="evidence" value="ECO:0007669"/>
    <property type="project" value="InterPro"/>
</dbReference>
<dbReference type="AlphaFoldDB" id="A0A6J8DHS9"/>
<evidence type="ECO:0000256" key="2">
    <source>
        <dbReference type="ARBA" id="ARBA00022801"/>
    </source>
</evidence>
<dbReference type="InterPro" id="IPR032466">
    <property type="entry name" value="Metal_Hydrolase"/>
</dbReference>
<keyword evidence="4" id="KW-1185">Reference proteome</keyword>
<dbReference type="SUPFAM" id="SSF51556">
    <property type="entry name" value="Metallo-dependent hydrolases"/>
    <property type="match status" value="1"/>
</dbReference>
<dbReference type="Gene3D" id="3.20.20.140">
    <property type="entry name" value="Metal-dependent hydrolases"/>
    <property type="match status" value="1"/>
</dbReference>
<gene>
    <name evidence="3" type="ORF">MCOR_40646</name>
</gene>
<evidence type="ECO:0000256" key="1">
    <source>
        <dbReference type="ARBA" id="ARBA00009275"/>
    </source>
</evidence>
<protein>
    <submittedName>
        <fullName evidence="3">TatD</fullName>
        <ecNumber evidence="3">3.1.21.-</ecNumber>
    </submittedName>
</protein>
<keyword evidence="2 3" id="KW-0378">Hydrolase</keyword>
<dbReference type="OrthoDB" id="6077534at2759"/>
<dbReference type="Proteomes" id="UP000507470">
    <property type="component" value="Unassembled WGS sequence"/>
</dbReference>
<proteinExistence type="inferred from homology"/>
<dbReference type="PROSITE" id="PS01091">
    <property type="entry name" value="TATD_3"/>
    <property type="match status" value="1"/>
</dbReference>
<sequence length="348" mass="40995">MLENHCLELHNCNIADNTFKEEQQSVWTELMNGLLLELCQRYDKKTLDHLVDYVRTEAVFEQCQSAVFHWTDIPLLKFYNKKNRFDVEAIMVTDSHFHLDKIKQQARFSGLSIYKWNDGESVYQIRHLVANCAFPRRWPAREEMEEIRKDRRIRTTAGIHPRIVKGEMSVLNSMLAVRECGLDSSDNPNNKELKKQVHVFEEQLRIAKRQHLPVVIHCRGDKKLKNMCRDSLSNFLEEDHPIHWHCFNGDMEEYRQCETMFPNGKFGISPFLLMDNKYPSYRSTVCELDLKDLVLETDSPYLHPQGYPEASPELLKDIIWKLASMFDVPSEDIARVTTRNARQLYNID</sequence>
<evidence type="ECO:0000313" key="4">
    <source>
        <dbReference type="Proteomes" id="UP000507470"/>
    </source>
</evidence>